<reference evidence="2 3" key="1">
    <citation type="submission" date="2019-02" db="EMBL/GenBank/DDBJ databases">
        <title>Hansschlegelia quercus sp. nov., a novel methylotrophic bacterium from buds of oak (Quercus robur L.).</title>
        <authorList>
            <person name="Agafonova N.V."/>
            <person name="Kaparullina E.N."/>
            <person name="Grouzdev D.S."/>
            <person name="Doronina N.V."/>
        </authorList>
    </citation>
    <scope>NUCLEOTIDE SEQUENCE [LARGE SCALE GENOMIC DNA]</scope>
    <source>
        <strain evidence="2 3">Dub</strain>
    </source>
</reference>
<dbReference type="RefSeq" id="WP_131001632.1">
    <property type="nucleotide sequence ID" value="NZ_JBHSZR010000005.1"/>
</dbReference>
<feature type="domain" description="Glycosyltransferase subfamily 4-like N-terminal" evidence="1">
    <location>
        <begin position="18"/>
        <end position="142"/>
    </location>
</feature>
<dbReference type="GO" id="GO:0016757">
    <property type="term" value="F:glycosyltransferase activity"/>
    <property type="evidence" value="ECO:0007669"/>
    <property type="project" value="UniProtKB-ARBA"/>
</dbReference>
<accession>A0A4Q9GQR2</accession>
<dbReference type="EMBL" id="SIUB01000002">
    <property type="protein sequence ID" value="TBN54037.1"/>
    <property type="molecule type" value="Genomic_DNA"/>
</dbReference>
<keyword evidence="2" id="KW-0808">Transferase</keyword>
<dbReference type="PANTHER" id="PTHR45947">
    <property type="entry name" value="SULFOQUINOVOSYL TRANSFERASE SQD2"/>
    <property type="match status" value="1"/>
</dbReference>
<dbReference type="Proteomes" id="UP000291613">
    <property type="component" value="Unassembled WGS sequence"/>
</dbReference>
<organism evidence="2 3">
    <name type="scientific">Hansschlegelia quercus</name>
    <dbReference type="NCBI Taxonomy" id="2528245"/>
    <lineage>
        <taxon>Bacteria</taxon>
        <taxon>Pseudomonadati</taxon>
        <taxon>Pseudomonadota</taxon>
        <taxon>Alphaproteobacteria</taxon>
        <taxon>Hyphomicrobiales</taxon>
        <taxon>Methylopilaceae</taxon>
        <taxon>Hansschlegelia</taxon>
    </lineage>
</organism>
<dbReference type="AlphaFoldDB" id="A0A4Q9GQR2"/>
<dbReference type="SUPFAM" id="SSF53756">
    <property type="entry name" value="UDP-Glycosyltransferase/glycogen phosphorylase"/>
    <property type="match status" value="1"/>
</dbReference>
<dbReference type="Pfam" id="PF13692">
    <property type="entry name" value="Glyco_trans_1_4"/>
    <property type="match status" value="1"/>
</dbReference>
<sequence>MSHRSEVIVVNDFLHVQGGASRVAIDEAVALAGAGVDVTFFGANGPACAELVDAGIRLIDLDQPELLDAGKSPKVLLQGLWNAGAYKVMAEHLRGRDPRRVVVHLHGYTKSLTPAPAKAAADLGFQVVCTLHDFFSACPNGAFFDYQENRPCGRQALSFACVKAQCDKRGRAHKIYRLVRAQAQIRIGRFPAVVRNYIALSRRSTEILKPYLPSGSRIFPLENIIDIPPSPRVDVAANPTVVAVGRLDREKGVETLLAASEAAGIPIRFVGDGPLRPLVDAAPHAEATGWLSPTQVVAELDKARVLVFPSLWYETFGLVVSEAAARGVPSIVSDVSAASERVEPGRTGWVITAGSVESLAAALRETADGARVAAYGAAAYDAFWANPPNRERHVRELLDIYDDVLGSASARDPRPAHAGVTVVQQESAL</sequence>
<evidence type="ECO:0000313" key="3">
    <source>
        <dbReference type="Proteomes" id="UP000291613"/>
    </source>
</evidence>
<dbReference type="OrthoDB" id="9807414at2"/>
<protein>
    <submittedName>
        <fullName evidence="2">Glycosyltransferase</fullName>
    </submittedName>
</protein>
<gene>
    <name evidence="2" type="ORF">EYR15_04020</name>
</gene>
<dbReference type="InterPro" id="IPR028098">
    <property type="entry name" value="Glyco_trans_4-like_N"/>
</dbReference>
<keyword evidence="3" id="KW-1185">Reference proteome</keyword>
<comment type="caution">
    <text evidence="2">The sequence shown here is derived from an EMBL/GenBank/DDBJ whole genome shotgun (WGS) entry which is preliminary data.</text>
</comment>
<dbReference type="PANTHER" id="PTHR45947:SF13">
    <property type="entry name" value="TRANSFERASE"/>
    <property type="match status" value="1"/>
</dbReference>
<name>A0A4Q9GQR2_9HYPH</name>
<dbReference type="Pfam" id="PF13439">
    <property type="entry name" value="Glyco_transf_4"/>
    <property type="match status" value="1"/>
</dbReference>
<dbReference type="Gene3D" id="3.40.50.2000">
    <property type="entry name" value="Glycogen Phosphorylase B"/>
    <property type="match status" value="2"/>
</dbReference>
<evidence type="ECO:0000313" key="2">
    <source>
        <dbReference type="EMBL" id="TBN54037.1"/>
    </source>
</evidence>
<dbReference type="InterPro" id="IPR050194">
    <property type="entry name" value="Glycosyltransferase_grp1"/>
</dbReference>
<proteinExistence type="predicted"/>
<evidence type="ECO:0000259" key="1">
    <source>
        <dbReference type="Pfam" id="PF13439"/>
    </source>
</evidence>